<reference evidence="2" key="1">
    <citation type="journal article" date="2020" name="Stud. Mycol.">
        <title>101 Dothideomycetes genomes: a test case for predicting lifestyles and emergence of pathogens.</title>
        <authorList>
            <person name="Haridas S."/>
            <person name="Albert R."/>
            <person name="Binder M."/>
            <person name="Bloem J."/>
            <person name="Labutti K."/>
            <person name="Salamov A."/>
            <person name="Andreopoulos B."/>
            <person name="Baker S."/>
            <person name="Barry K."/>
            <person name="Bills G."/>
            <person name="Bluhm B."/>
            <person name="Cannon C."/>
            <person name="Castanera R."/>
            <person name="Culley D."/>
            <person name="Daum C."/>
            <person name="Ezra D."/>
            <person name="Gonzalez J."/>
            <person name="Henrissat B."/>
            <person name="Kuo A."/>
            <person name="Liang C."/>
            <person name="Lipzen A."/>
            <person name="Lutzoni F."/>
            <person name="Magnuson J."/>
            <person name="Mondo S."/>
            <person name="Nolan M."/>
            <person name="Ohm R."/>
            <person name="Pangilinan J."/>
            <person name="Park H.-J."/>
            <person name="Ramirez L."/>
            <person name="Alfaro M."/>
            <person name="Sun H."/>
            <person name="Tritt A."/>
            <person name="Yoshinaga Y."/>
            <person name="Zwiers L.-H."/>
            <person name="Turgeon B."/>
            <person name="Goodwin S."/>
            <person name="Spatafora J."/>
            <person name="Crous P."/>
            <person name="Grigoriev I."/>
        </authorList>
    </citation>
    <scope>NUCLEOTIDE SEQUENCE</scope>
    <source>
        <strain evidence="2">CBS 480.64</strain>
    </source>
</reference>
<proteinExistence type="predicted"/>
<evidence type="ECO:0000256" key="1">
    <source>
        <dbReference type="SAM" id="MobiDB-lite"/>
    </source>
</evidence>
<feature type="compositionally biased region" description="Basic and acidic residues" evidence="1">
    <location>
        <begin position="26"/>
        <end position="43"/>
    </location>
</feature>
<dbReference type="Proteomes" id="UP000799421">
    <property type="component" value="Unassembled WGS sequence"/>
</dbReference>
<sequence>MQFTQVFISLCTSATHPSTPFTPAKDQAKRTQDHQPNNSDHHKILAQARSSLQKQPPLQPCKSPSKDRPLYTSQF</sequence>
<organism evidence="2 3">
    <name type="scientific">Piedraia hortae CBS 480.64</name>
    <dbReference type="NCBI Taxonomy" id="1314780"/>
    <lineage>
        <taxon>Eukaryota</taxon>
        <taxon>Fungi</taxon>
        <taxon>Dikarya</taxon>
        <taxon>Ascomycota</taxon>
        <taxon>Pezizomycotina</taxon>
        <taxon>Dothideomycetes</taxon>
        <taxon>Dothideomycetidae</taxon>
        <taxon>Capnodiales</taxon>
        <taxon>Piedraiaceae</taxon>
        <taxon>Piedraia</taxon>
    </lineage>
</organism>
<dbReference type="EMBL" id="MU005960">
    <property type="protein sequence ID" value="KAF2863558.1"/>
    <property type="molecule type" value="Genomic_DNA"/>
</dbReference>
<dbReference type="AlphaFoldDB" id="A0A6A7CAC1"/>
<gene>
    <name evidence="2" type="ORF">K470DRAFT_254858</name>
</gene>
<keyword evidence="3" id="KW-1185">Reference proteome</keyword>
<evidence type="ECO:0000313" key="3">
    <source>
        <dbReference type="Proteomes" id="UP000799421"/>
    </source>
</evidence>
<feature type="region of interest" description="Disordered" evidence="1">
    <location>
        <begin position="14"/>
        <end position="75"/>
    </location>
</feature>
<accession>A0A6A7CAC1</accession>
<evidence type="ECO:0000313" key="2">
    <source>
        <dbReference type="EMBL" id="KAF2863558.1"/>
    </source>
</evidence>
<name>A0A6A7CAC1_9PEZI</name>
<protein>
    <submittedName>
        <fullName evidence="2">Uncharacterized protein</fullName>
    </submittedName>
</protein>